<dbReference type="PROSITE" id="PS50975">
    <property type="entry name" value="ATP_GRASP"/>
    <property type="match status" value="1"/>
</dbReference>
<feature type="domain" description="ATP-grasp" evidence="2">
    <location>
        <begin position="257"/>
        <end position="445"/>
    </location>
</feature>
<dbReference type="InterPro" id="IPR011761">
    <property type="entry name" value="ATP-grasp"/>
</dbReference>
<organism evidence="3 4">
    <name type="scientific">Symbiodinium pilosum</name>
    <name type="common">Dinoflagellate</name>
    <dbReference type="NCBI Taxonomy" id="2952"/>
    <lineage>
        <taxon>Eukaryota</taxon>
        <taxon>Sar</taxon>
        <taxon>Alveolata</taxon>
        <taxon>Dinophyceae</taxon>
        <taxon>Suessiales</taxon>
        <taxon>Symbiodiniaceae</taxon>
        <taxon>Symbiodinium</taxon>
    </lineage>
</organism>
<proteinExistence type="predicted"/>
<sequence>MSVFLQQALLSARPFVYQRLATLAPLRRLPPSHVSHISRMARMCQGKSISYHVAGSWLSWELSEMVQDPVLPKLYFLEVGQHTTDCYRYVDGELEYGCEFQVVQNANWSCVLHPLDEKAEVPSEVSGPDAEGHELACGHLGFWTPLGVEAGSQLVQDYTSLVQLCRAAGQEQAALELESEVACWGSENVLFQVVPGFIWNRQAPCNVDSGRSNPRCKQAAVAPAGPCTDQVALEIARKQQEWEEAGWQILTCEPHIVEILDDKGKLFDYAQKLGMCSFVPQRYTSAEEASYPCMLKPASGQYGEGARIVNSSADVQCVAGVEVGSQWVLQELILGEYEYSTSLLVWCGEVLDSVTMKYHYAGVQYVWPRVHEISKELCDIPAQHLHVMTMFLAGYSGICNFNYKLRPDGTPCIFECNPRIGADLAGDVPKLRARAFFDQMAEIAEKRGA</sequence>
<keyword evidence="1" id="KW-0067">ATP-binding</keyword>
<evidence type="ECO:0000313" key="4">
    <source>
        <dbReference type="Proteomes" id="UP000649617"/>
    </source>
</evidence>
<dbReference type="Pfam" id="PF02655">
    <property type="entry name" value="ATP-grasp_3"/>
    <property type="match status" value="1"/>
</dbReference>
<comment type="caution">
    <text evidence="3">The sequence shown here is derived from an EMBL/GenBank/DDBJ whole genome shotgun (WGS) entry which is preliminary data.</text>
</comment>
<dbReference type="GO" id="GO:0005524">
    <property type="term" value="F:ATP binding"/>
    <property type="evidence" value="ECO:0007669"/>
    <property type="project" value="UniProtKB-UniRule"/>
</dbReference>
<evidence type="ECO:0000256" key="1">
    <source>
        <dbReference type="PROSITE-ProRule" id="PRU00409"/>
    </source>
</evidence>
<dbReference type="AlphaFoldDB" id="A0A812X4E2"/>
<reference evidence="3" key="1">
    <citation type="submission" date="2021-02" db="EMBL/GenBank/DDBJ databases">
        <authorList>
            <person name="Dougan E. K."/>
            <person name="Rhodes N."/>
            <person name="Thang M."/>
            <person name="Chan C."/>
        </authorList>
    </citation>
    <scope>NUCLEOTIDE SEQUENCE</scope>
</reference>
<dbReference type="InterPro" id="IPR003806">
    <property type="entry name" value="ATP-grasp_PylC-type"/>
</dbReference>
<dbReference type="SUPFAM" id="SSF56059">
    <property type="entry name" value="Glutathione synthetase ATP-binding domain-like"/>
    <property type="match status" value="1"/>
</dbReference>
<keyword evidence="1" id="KW-0547">Nucleotide-binding</keyword>
<accession>A0A812X4E2</accession>
<evidence type="ECO:0000313" key="3">
    <source>
        <dbReference type="EMBL" id="CAE7703371.1"/>
    </source>
</evidence>
<dbReference type="OrthoDB" id="432907at2759"/>
<keyword evidence="4" id="KW-1185">Reference proteome</keyword>
<name>A0A812X4E2_SYMPI</name>
<dbReference type="Proteomes" id="UP000649617">
    <property type="component" value="Unassembled WGS sequence"/>
</dbReference>
<dbReference type="Gene3D" id="3.30.470.20">
    <property type="entry name" value="ATP-grasp fold, B domain"/>
    <property type="match status" value="1"/>
</dbReference>
<dbReference type="EMBL" id="CAJNIZ010044860">
    <property type="protein sequence ID" value="CAE7703371.1"/>
    <property type="molecule type" value="Genomic_DNA"/>
</dbReference>
<gene>
    <name evidence="3" type="primary">APUM3</name>
    <name evidence="3" type="ORF">SPIL2461_LOCUS19811</name>
</gene>
<dbReference type="GO" id="GO:0046872">
    <property type="term" value="F:metal ion binding"/>
    <property type="evidence" value="ECO:0007669"/>
    <property type="project" value="InterPro"/>
</dbReference>
<protein>
    <submittedName>
        <fullName evidence="3">APUM3 protein</fullName>
    </submittedName>
</protein>
<evidence type="ECO:0000259" key="2">
    <source>
        <dbReference type="PROSITE" id="PS50975"/>
    </source>
</evidence>